<dbReference type="InterPro" id="IPR009081">
    <property type="entry name" value="PP-bd_ACP"/>
</dbReference>
<protein>
    <submittedName>
        <fullName evidence="2">Acyl carrier protein</fullName>
    </submittedName>
</protein>
<evidence type="ECO:0000313" key="2">
    <source>
        <dbReference type="EMBL" id="MBB4926926.1"/>
    </source>
</evidence>
<dbReference type="Gene3D" id="1.10.1200.10">
    <property type="entry name" value="ACP-like"/>
    <property type="match status" value="1"/>
</dbReference>
<accession>A0A7W7VXW2</accession>
<evidence type="ECO:0000313" key="3">
    <source>
        <dbReference type="Proteomes" id="UP000540506"/>
    </source>
</evidence>
<dbReference type="Pfam" id="PF00550">
    <property type="entry name" value="PP-binding"/>
    <property type="match status" value="1"/>
</dbReference>
<dbReference type="AlphaFoldDB" id="A0A7W7VXW2"/>
<dbReference type="PROSITE" id="PS50075">
    <property type="entry name" value="CARRIER"/>
    <property type="match status" value="1"/>
</dbReference>
<name>A0A7W7VXW2_KITKI</name>
<organism evidence="2 3">
    <name type="scientific">Kitasatospora kifunensis</name>
    <name type="common">Streptomyces kifunensis</name>
    <dbReference type="NCBI Taxonomy" id="58351"/>
    <lineage>
        <taxon>Bacteria</taxon>
        <taxon>Bacillati</taxon>
        <taxon>Actinomycetota</taxon>
        <taxon>Actinomycetes</taxon>
        <taxon>Kitasatosporales</taxon>
        <taxon>Streptomycetaceae</taxon>
        <taxon>Kitasatospora</taxon>
    </lineage>
</organism>
<reference evidence="2 3" key="1">
    <citation type="submission" date="2020-08" db="EMBL/GenBank/DDBJ databases">
        <title>Sequencing the genomes of 1000 actinobacteria strains.</title>
        <authorList>
            <person name="Klenk H.-P."/>
        </authorList>
    </citation>
    <scope>NUCLEOTIDE SEQUENCE [LARGE SCALE GENOMIC DNA]</scope>
    <source>
        <strain evidence="2 3">DSM 41654</strain>
    </source>
</reference>
<sequence length="104" mass="11588">MTIDPQGDTGDGVVPSAAQLAARSSSFRIITDRWCAILQESEEYEDYTFFELGGTSVAASHLVLQLWMEFGFRVPLSALFENPTLRQFRDHMASTLAEEEIRGG</sequence>
<dbReference type="Proteomes" id="UP000540506">
    <property type="component" value="Unassembled WGS sequence"/>
</dbReference>
<dbReference type="RefSeq" id="WP_184940703.1">
    <property type="nucleotide sequence ID" value="NZ_JACHJV010000001.1"/>
</dbReference>
<comment type="caution">
    <text evidence="2">The sequence shown here is derived from an EMBL/GenBank/DDBJ whole genome shotgun (WGS) entry which is preliminary data.</text>
</comment>
<keyword evidence="3" id="KW-1185">Reference proteome</keyword>
<evidence type="ECO:0000259" key="1">
    <source>
        <dbReference type="PROSITE" id="PS50075"/>
    </source>
</evidence>
<proteinExistence type="predicted"/>
<dbReference type="InterPro" id="IPR036736">
    <property type="entry name" value="ACP-like_sf"/>
</dbReference>
<dbReference type="SUPFAM" id="SSF47336">
    <property type="entry name" value="ACP-like"/>
    <property type="match status" value="1"/>
</dbReference>
<feature type="domain" description="Carrier" evidence="1">
    <location>
        <begin position="21"/>
        <end position="96"/>
    </location>
</feature>
<gene>
    <name evidence="2" type="ORF">FHR34_005919</name>
</gene>
<dbReference type="EMBL" id="JACHJV010000001">
    <property type="protein sequence ID" value="MBB4926926.1"/>
    <property type="molecule type" value="Genomic_DNA"/>
</dbReference>